<dbReference type="EMBL" id="BK016244">
    <property type="protein sequence ID" value="DAG04526.1"/>
    <property type="molecule type" value="Genomic_DNA"/>
</dbReference>
<sequence length="62" mass="7323">MKTKAVRSQRIAWLLRKEGFKILGITPNRRRPNLDVYIFEATPELCTALDTHIQNKDNRRDN</sequence>
<organism evidence="1">
    <name type="scientific">Siphoviridae sp. ctDXu9</name>
    <dbReference type="NCBI Taxonomy" id="2825387"/>
    <lineage>
        <taxon>Viruses</taxon>
        <taxon>Duplodnaviria</taxon>
        <taxon>Heunggongvirae</taxon>
        <taxon>Uroviricota</taxon>
        <taxon>Caudoviricetes</taxon>
    </lineage>
</organism>
<reference evidence="1" key="1">
    <citation type="journal article" date="2021" name="Proc. Natl. Acad. Sci. U.S.A.">
        <title>A Catalog of Tens of Thousands of Viruses from Human Metagenomes Reveals Hidden Associations with Chronic Diseases.</title>
        <authorList>
            <person name="Tisza M.J."/>
            <person name="Buck C.B."/>
        </authorList>
    </citation>
    <scope>NUCLEOTIDE SEQUENCE</scope>
    <source>
        <strain evidence="1">CtDXu9</strain>
    </source>
</reference>
<name>A0A8S5VCW1_9CAUD</name>
<protein>
    <recommendedName>
        <fullName evidence="2">DUF5659 domain-containing protein</fullName>
    </recommendedName>
</protein>
<evidence type="ECO:0008006" key="2">
    <source>
        <dbReference type="Google" id="ProtNLM"/>
    </source>
</evidence>
<proteinExistence type="predicted"/>
<evidence type="ECO:0000313" key="1">
    <source>
        <dbReference type="EMBL" id="DAG04526.1"/>
    </source>
</evidence>
<accession>A0A8S5VCW1</accession>